<sequence>MESSPVTYINTADRISALAGRLASEPAVAVDLEADSMHHFEEKVCLIQMGTPGACYIIDPLAVRDLSAMAPLFADPGIVKVFHGADYDMRCLYRDFGISVANLFDTELAARFLGYGATSLEAVLARHFNVELDKKFQKKDWSVRPLPDEMIAYAANDVRYLVTLYQEMKAELKNRGRMEWVRQHCEEIAGVRPETPDADTPLFVRIKGAGRLDPKSLAVLEALLAFRMELARKKDRPAFKILGNQTLLSLAREKPKNSAQLTKSGLLSRKQIQMYGTAILQAIDSAMALSPEQWPRYPKQKSKPVSAAVTRRIKQLKQWRQQKAEALEIDPYLIVNKNALKQIAEDQPRTLQDLDAIADLKPWQKDMFGHEWIRM</sequence>
<dbReference type="InterPro" id="IPR002121">
    <property type="entry name" value="HRDC_dom"/>
</dbReference>
<feature type="domain" description="HRDC" evidence="1">
    <location>
        <begin position="213"/>
        <end position="293"/>
    </location>
</feature>
<keyword evidence="2" id="KW-0378">Hydrolase</keyword>
<evidence type="ECO:0000313" key="2">
    <source>
        <dbReference type="EMBL" id="MBA2879835.1"/>
    </source>
</evidence>
<dbReference type="InterPro" id="IPR002562">
    <property type="entry name" value="3'-5'_exonuclease_dom"/>
</dbReference>
<dbReference type="InterPro" id="IPR010997">
    <property type="entry name" value="HRDC-like_sf"/>
</dbReference>
<dbReference type="PANTHER" id="PTHR47649">
    <property type="entry name" value="RIBONUCLEASE D"/>
    <property type="match status" value="1"/>
</dbReference>
<evidence type="ECO:0000259" key="1">
    <source>
        <dbReference type="PROSITE" id="PS50967"/>
    </source>
</evidence>
<dbReference type="GO" id="GO:0006139">
    <property type="term" value="P:nucleobase-containing compound metabolic process"/>
    <property type="evidence" value="ECO:0007669"/>
    <property type="project" value="InterPro"/>
</dbReference>
<dbReference type="PANTHER" id="PTHR47649:SF1">
    <property type="entry name" value="RIBONUCLEASE D"/>
    <property type="match status" value="1"/>
</dbReference>
<reference evidence="2 3" key="1">
    <citation type="submission" date="2020-07" db="EMBL/GenBank/DDBJ databases">
        <title>Genomic Encyclopedia of Type Strains, Phase IV (KMG-IV): sequencing the most valuable type-strain genomes for metagenomic binning, comparative biology and taxonomic classification.</title>
        <authorList>
            <person name="Goeker M."/>
        </authorList>
    </citation>
    <scope>NUCLEOTIDE SEQUENCE [LARGE SCALE GENOMIC DNA]</scope>
    <source>
        <strain evidence="2 3">DSM 17721</strain>
    </source>
</reference>
<dbReference type="SUPFAM" id="SSF53098">
    <property type="entry name" value="Ribonuclease H-like"/>
    <property type="match status" value="1"/>
</dbReference>
<dbReference type="GO" id="GO:0000166">
    <property type="term" value="F:nucleotide binding"/>
    <property type="evidence" value="ECO:0007669"/>
    <property type="project" value="InterPro"/>
</dbReference>
<keyword evidence="3" id="KW-1185">Reference proteome</keyword>
<dbReference type="SUPFAM" id="SSF47819">
    <property type="entry name" value="HRDC-like"/>
    <property type="match status" value="2"/>
</dbReference>
<dbReference type="Gene3D" id="3.30.420.10">
    <property type="entry name" value="Ribonuclease H-like superfamily/Ribonuclease H"/>
    <property type="match status" value="1"/>
</dbReference>
<dbReference type="CDD" id="cd06142">
    <property type="entry name" value="RNaseD_exo"/>
    <property type="match status" value="1"/>
</dbReference>
<dbReference type="AlphaFoldDB" id="A0A7W0C6B4"/>
<dbReference type="RefSeq" id="WP_181549528.1">
    <property type="nucleotide sequence ID" value="NZ_JACDUS010000001.1"/>
</dbReference>
<dbReference type="GO" id="GO:0008408">
    <property type="term" value="F:3'-5' exonuclease activity"/>
    <property type="evidence" value="ECO:0007669"/>
    <property type="project" value="InterPro"/>
</dbReference>
<evidence type="ECO:0000313" key="3">
    <source>
        <dbReference type="Proteomes" id="UP000525298"/>
    </source>
</evidence>
<dbReference type="PROSITE" id="PS50967">
    <property type="entry name" value="HRDC"/>
    <property type="match status" value="2"/>
</dbReference>
<dbReference type="InterPro" id="IPR012337">
    <property type="entry name" value="RNaseH-like_sf"/>
</dbReference>
<gene>
    <name evidence="2" type="ORF">HNR65_000142</name>
</gene>
<accession>A0A7W0C6B4</accession>
<dbReference type="EMBL" id="JACDUS010000001">
    <property type="protein sequence ID" value="MBA2879835.1"/>
    <property type="molecule type" value="Genomic_DNA"/>
</dbReference>
<dbReference type="GO" id="GO:0033890">
    <property type="term" value="F:ribonuclease D activity"/>
    <property type="evidence" value="ECO:0007669"/>
    <property type="project" value="UniProtKB-EC"/>
</dbReference>
<dbReference type="SMART" id="SM00341">
    <property type="entry name" value="HRDC"/>
    <property type="match status" value="2"/>
</dbReference>
<organism evidence="2 3">
    <name type="scientific">Desulfosalsimonas propionicica</name>
    <dbReference type="NCBI Taxonomy" id="332175"/>
    <lineage>
        <taxon>Bacteria</taxon>
        <taxon>Pseudomonadati</taxon>
        <taxon>Thermodesulfobacteriota</taxon>
        <taxon>Desulfobacteria</taxon>
        <taxon>Desulfobacterales</taxon>
        <taxon>Desulfosalsimonadaceae</taxon>
        <taxon>Desulfosalsimonas</taxon>
    </lineage>
</organism>
<dbReference type="InterPro" id="IPR044876">
    <property type="entry name" value="HRDC_dom_sf"/>
</dbReference>
<dbReference type="Gene3D" id="1.10.150.80">
    <property type="entry name" value="HRDC domain"/>
    <property type="match status" value="2"/>
</dbReference>
<dbReference type="SMART" id="SM00474">
    <property type="entry name" value="35EXOc"/>
    <property type="match status" value="1"/>
</dbReference>
<name>A0A7W0C6B4_9BACT</name>
<comment type="caution">
    <text evidence="2">The sequence shown here is derived from an EMBL/GenBank/DDBJ whole genome shotgun (WGS) entry which is preliminary data.</text>
</comment>
<dbReference type="Pfam" id="PF01612">
    <property type="entry name" value="DNA_pol_A_exo1"/>
    <property type="match status" value="1"/>
</dbReference>
<dbReference type="InterPro" id="IPR051086">
    <property type="entry name" value="RNase_D-like"/>
</dbReference>
<protein>
    <submittedName>
        <fullName evidence="2">Ribonuclease D</fullName>
        <ecNumber evidence="2">3.1.13.5</ecNumber>
    </submittedName>
</protein>
<feature type="domain" description="HRDC" evidence="1">
    <location>
        <begin position="306"/>
        <end position="375"/>
    </location>
</feature>
<dbReference type="GO" id="GO:0003676">
    <property type="term" value="F:nucleic acid binding"/>
    <property type="evidence" value="ECO:0007669"/>
    <property type="project" value="InterPro"/>
</dbReference>
<dbReference type="EC" id="3.1.13.5" evidence="2"/>
<dbReference type="InterPro" id="IPR036397">
    <property type="entry name" value="RNaseH_sf"/>
</dbReference>
<dbReference type="Proteomes" id="UP000525298">
    <property type="component" value="Unassembled WGS sequence"/>
</dbReference>
<proteinExistence type="predicted"/>
<dbReference type="Pfam" id="PF00570">
    <property type="entry name" value="HRDC"/>
    <property type="match status" value="2"/>
</dbReference>